<name>H1FXC8_SULGG</name>
<evidence type="ECO:0000313" key="2">
    <source>
        <dbReference type="Proteomes" id="UP000006431"/>
    </source>
</evidence>
<evidence type="ECO:0008006" key="3">
    <source>
        <dbReference type="Google" id="ProtNLM"/>
    </source>
</evidence>
<keyword evidence="2" id="KW-1185">Reference proteome</keyword>
<proteinExistence type="predicted"/>
<protein>
    <recommendedName>
        <fullName evidence="3">STAS domain-containing protein</fullName>
    </recommendedName>
</protein>
<dbReference type="EMBL" id="AFRZ01000001">
    <property type="protein sequence ID" value="EHP30624.1"/>
    <property type="molecule type" value="Genomic_DNA"/>
</dbReference>
<sequence length="87" mass="9915">MTIDGDILEIELSTDIKGVIELKNFIAPRLEYIEEIKVIQDTSIFASSALFGLLHSVKKTKPSIVIEMIDNDVECDQYGLIHWVRHD</sequence>
<dbReference type="STRING" id="929558.SMGD1_2101"/>
<dbReference type="HOGENOM" id="CLU_189261_0_0_7"/>
<accession>H1FXC8</accession>
<dbReference type="RefSeq" id="WP_008341322.1">
    <property type="nucleotide sequence ID" value="NZ_AFRZ01000001.1"/>
</dbReference>
<dbReference type="Proteomes" id="UP000006431">
    <property type="component" value="Unassembled WGS sequence"/>
</dbReference>
<reference evidence="1 2" key="1">
    <citation type="journal article" date="2012" name="Proc. Natl. Acad. Sci. U.S.A.">
        <title>Genome and physiology of a model Epsilonproteobacterium responsible for sulfide detoxification in marine oxygen depletion zones.</title>
        <authorList>
            <person name="Grote J."/>
            <person name="Schott T."/>
            <person name="Bruckner C.G."/>
            <person name="Glockner F.O."/>
            <person name="Jost G."/>
            <person name="Teeling H."/>
            <person name="Labrenz M."/>
            <person name="Jurgens K."/>
        </authorList>
    </citation>
    <scope>NUCLEOTIDE SEQUENCE [LARGE SCALE GENOMIC DNA]</scope>
    <source>
        <strain evidence="1 2">GD1</strain>
    </source>
</reference>
<comment type="caution">
    <text evidence="1">The sequence shown here is derived from an EMBL/GenBank/DDBJ whole genome shotgun (WGS) entry which is preliminary data.</text>
</comment>
<organism evidence="1 2">
    <name type="scientific">Sulfurimonas gotlandica (strain DSM 19862 / JCM 16533 / GD1)</name>
    <dbReference type="NCBI Taxonomy" id="929558"/>
    <lineage>
        <taxon>Bacteria</taxon>
        <taxon>Pseudomonadati</taxon>
        <taxon>Campylobacterota</taxon>
        <taxon>Epsilonproteobacteria</taxon>
        <taxon>Campylobacterales</taxon>
        <taxon>Sulfurimonadaceae</taxon>
        <taxon>Sulfurimonas</taxon>
    </lineage>
</organism>
<gene>
    <name evidence="1" type="ORF">SMGD1_2101</name>
</gene>
<evidence type="ECO:0000313" key="1">
    <source>
        <dbReference type="EMBL" id="EHP30624.1"/>
    </source>
</evidence>
<dbReference type="eggNOG" id="ENOG5031ATX">
    <property type="taxonomic scope" value="Bacteria"/>
</dbReference>
<dbReference type="PATRIC" id="fig|929558.5.peg.2092"/>
<dbReference type="AlphaFoldDB" id="H1FXC8"/>